<dbReference type="PANTHER" id="PTHR31354">
    <property type="entry name" value="OS01G0793500 PROTEIN"/>
    <property type="match status" value="1"/>
</dbReference>
<reference evidence="1 2" key="1">
    <citation type="journal article" date="2020" name="Nat. Food">
        <title>A phased Vanilla planifolia genome enables genetic improvement of flavour and production.</title>
        <authorList>
            <person name="Hasing T."/>
            <person name="Tang H."/>
            <person name="Brym M."/>
            <person name="Khazi F."/>
            <person name="Huang T."/>
            <person name="Chambers A.H."/>
        </authorList>
    </citation>
    <scope>NUCLEOTIDE SEQUENCE [LARGE SCALE GENOMIC DNA]</scope>
    <source>
        <tissue evidence="1">Leaf</tissue>
    </source>
</reference>
<accession>A0A835QH08</accession>
<name>A0A835QH08_VANPL</name>
<sequence>MLHHKENCQSLTYLEQIKQHGFSVFLMPSQMLGTFLSLSDVLPMFSNSGWGQKANIAFLKKHMGAWFKRRAQPWIANLKSGRCLLRGFFSSVKYVVVEVDSRHWKNVSQVHLLTQLFA</sequence>
<dbReference type="Proteomes" id="UP000636800">
    <property type="component" value="Unassembled WGS sequence"/>
</dbReference>
<dbReference type="EMBL" id="JADCNL010000008">
    <property type="protein sequence ID" value="KAG0470385.1"/>
    <property type="molecule type" value="Genomic_DNA"/>
</dbReference>
<dbReference type="PANTHER" id="PTHR31354:SF7">
    <property type="entry name" value="OS09G0392000 PROTEIN"/>
    <property type="match status" value="1"/>
</dbReference>
<keyword evidence="2" id="KW-1185">Reference proteome</keyword>
<dbReference type="OrthoDB" id="10255013at2759"/>
<evidence type="ECO:0000313" key="2">
    <source>
        <dbReference type="Proteomes" id="UP000636800"/>
    </source>
</evidence>
<gene>
    <name evidence="1" type="ORF">HPP92_017085</name>
</gene>
<organism evidence="1 2">
    <name type="scientific">Vanilla planifolia</name>
    <name type="common">Vanilla</name>
    <dbReference type="NCBI Taxonomy" id="51239"/>
    <lineage>
        <taxon>Eukaryota</taxon>
        <taxon>Viridiplantae</taxon>
        <taxon>Streptophyta</taxon>
        <taxon>Embryophyta</taxon>
        <taxon>Tracheophyta</taxon>
        <taxon>Spermatophyta</taxon>
        <taxon>Magnoliopsida</taxon>
        <taxon>Liliopsida</taxon>
        <taxon>Asparagales</taxon>
        <taxon>Orchidaceae</taxon>
        <taxon>Vanilloideae</taxon>
        <taxon>Vanilleae</taxon>
        <taxon>Vanilla</taxon>
    </lineage>
</organism>
<comment type="caution">
    <text evidence="1">The sequence shown here is derived from an EMBL/GenBank/DDBJ whole genome shotgun (WGS) entry which is preliminary data.</text>
</comment>
<protein>
    <submittedName>
        <fullName evidence="1">Uncharacterized protein</fullName>
    </submittedName>
</protein>
<proteinExistence type="predicted"/>
<dbReference type="AlphaFoldDB" id="A0A835QH08"/>
<evidence type="ECO:0000313" key="1">
    <source>
        <dbReference type="EMBL" id="KAG0470385.1"/>
    </source>
</evidence>